<dbReference type="Gene3D" id="2.30.29.30">
    <property type="entry name" value="Pleckstrin-homology domain (PH domain)/Phosphotyrosine-binding domain (PTB)"/>
    <property type="match status" value="1"/>
</dbReference>
<dbReference type="SUPFAM" id="SSF50729">
    <property type="entry name" value="PH domain-like"/>
    <property type="match status" value="1"/>
</dbReference>
<proteinExistence type="predicted"/>
<dbReference type="GeneTree" id="ENSGT00940000154389"/>
<dbReference type="STRING" id="8840.ENSAPLP00000028965"/>
<reference evidence="3" key="2">
    <citation type="submission" date="2025-08" db="UniProtKB">
        <authorList>
            <consortium name="Ensembl"/>
        </authorList>
    </citation>
    <scope>IDENTIFICATION</scope>
</reference>
<dbReference type="Proteomes" id="UP000016666">
    <property type="component" value="Unassembled WGS sequence"/>
</dbReference>
<dbReference type="PROSITE" id="PS50196">
    <property type="entry name" value="RANBD1"/>
    <property type="match status" value="1"/>
</dbReference>
<evidence type="ECO:0000259" key="2">
    <source>
        <dbReference type="PROSITE" id="PS50196"/>
    </source>
</evidence>
<evidence type="ECO:0000313" key="4">
    <source>
        <dbReference type="Proteomes" id="UP000016666"/>
    </source>
</evidence>
<organism evidence="3 4">
    <name type="scientific">Anas platyrhynchos platyrhynchos</name>
    <name type="common">Northern mallard</name>
    <dbReference type="NCBI Taxonomy" id="8840"/>
    <lineage>
        <taxon>Eukaryota</taxon>
        <taxon>Metazoa</taxon>
        <taxon>Chordata</taxon>
        <taxon>Craniata</taxon>
        <taxon>Vertebrata</taxon>
        <taxon>Euteleostomi</taxon>
        <taxon>Archelosauria</taxon>
        <taxon>Archosauria</taxon>
        <taxon>Dinosauria</taxon>
        <taxon>Saurischia</taxon>
        <taxon>Theropoda</taxon>
        <taxon>Coelurosauria</taxon>
        <taxon>Aves</taxon>
        <taxon>Neognathae</taxon>
        <taxon>Galloanserae</taxon>
        <taxon>Anseriformes</taxon>
        <taxon>Anatidae</taxon>
        <taxon>Anatinae</taxon>
        <taxon>Anas</taxon>
    </lineage>
</organism>
<dbReference type="AlphaFoldDB" id="A0A493TTT4"/>
<evidence type="ECO:0000256" key="1">
    <source>
        <dbReference type="SAM" id="MobiDB-lite"/>
    </source>
</evidence>
<dbReference type="PANTHER" id="PTHR23138">
    <property type="entry name" value="RAN BINDING PROTEIN"/>
    <property type="match status" value="1"/>
</dbReference>
<dbReference type="Pfam" id="PF00638">
    <property type="entry name" value="Ran_BP1"/>
    <property type="match status" value="1"/>
</dbReference>
<name>A0A493TTT4_ANAPP</name>
<dbReference type="GO" id="GO:0005643">
    <property type="term" value="C:nuclear pore"/>
    <property type="evidence" value="ECO:0007669"/>
    <property type="project" value="TreeGrafter"/>
</dbReference>
<feature type="compositionally biased region" description="Basic and acidic residues" evidence="1">
    <location>
        <begin position="14"/>
        <end position="30"/>
    </location>
</feature>
<dbReference type="GO" id="GO:0005737">
    <property type="term" value="C:cytoplasm"/>
    <property type="evidence" value="ECO:0007669"/>
    <property type="project" value="TreeGrafter"/>
</dbReference>
<dbReference type="InterPro" id="IPR011993">
    <property type="entry name" value="PH-like_dom_sf"/>
</dbReference>
<feature type="domain" description="RanBD1" evidence="2">
    <location>
        <begin position="60"/>
        <end position="132"/>
    </location>
</feature>
<reference evidence="4" key="1">
    <citation type="submission" date="2017-10" db="EMBL/GenBank/DDBJ databases">
        <title>A new Pekin duck reference genome.</title>
        <authorList>
            <person name="Hou Z.-C."/>
            <person name="Zhou Z.-K."/>
            <person name="Zhu F."/>
            <person name="Hou S.-S."/>
        </authorList>
    </citation>
    <scope>NUCLEOTIDE SEQUENCE [LARGE SCALE GENOMIC DNA]</scope>
</reference>
<dbReference type="PANTHER" id="PTHR23138:SF87">
    <property type="entry name" value="E3 SUMO-PROTEIN LIGASE RANBP2"/>
    <property type="match status" value="1"/>
</dbReference>
<dbReference type="SMART" id="SM00160">
    <property type="entry name" value="RanBD"/>
    <property type="match status" value="1"/>
</dbReference>
<feature type="region of interest" description="Disordered" evidence="1">
    <location>
        <begin position="1"/>
        <end position="34"/>
    </location>
</feature>
<keyword evidence="4" id="KW-1185">Reference proteome</keyword>
<dbReference type="InterPro" id="IPR000156">
    <property type="entry name" value="Ran_bind_dom"/>
</dbReference>
<evidence type="ECO:0000313" key="3">
    <source>
        <dbReference type="Ensembl" id="ENSAPLP00000028965.1"/>
    </source>
</evidence>
<accession>A0A493TTT4</accession>
<reference evidence="3" key="3">
    <citation type="submission" date="2025-09" db="UniProtKB">
        <authorList>
            <consortium name="Ensembl"/>
        </authorList>
    </citation>
    <scope>IDENTIFICATION</scope>
</reference>
<dbReference type="Ensembl" id="ENSAPLT00000037972.1">
    <property type="protein sequence ID" value="ENSAPLP00000028965.1"/>
    <property type="gene ID" value="ENSAPLG00000030623.1"/>
</dbReference>
<dbReference type="GO" id="GO:0005096">
    <property type="term" value="F:GTPase activator activity"/>
    <property type="evidence" value="ECO:0007669"/>
    <property type="project" value="TreeGrafter"/>
</dbReference>
<sequence>MHPRIPRASSSLNEDPKIQPHAEGPLEERPLGWPKQWGPVGPRAPPCLRPPLGSFSLLAQWKECGVGEIQIVFHIQKKYYRVLMRRDQVLKVCANHVINKEMILVPSDTSNNALIWMAKDYADAEVKVEQLAKGCEKCQQSLSELQKGQGGCMWEQVYGSKTPVLSLGPQSKEAEKRCLHSRVLESRACLRADKTKCIGSPAMLPKGLHWHLH</sequence>
<protein>
    <recommendedName>
        <fullName evidence="2">RanBD1 domain-containing protein</fullName>
    </recommendedName>
</protein>
<dbReference type="InterPro" id="IPR045255">
    <property type="entry name" value="RanBP1-like"/>
</dbReference>